<dbReference type="EMBL" id="KJ094023">
    <property type="protein sequence ID" value="AHL18788.1"/>
    <property type="molecule type" value="Genomic_DNA"/>
</dbReference>
<organism evidence="1 2">
    <name type="scientific">Listeria phage LP-101</name>
    <dbReference type="NCBI Taxonomy" id="1458856"/>
    <lineage>
        <taxon>Viruses</taxon>
        <taxon>Duplodnaviria</taxon>
        <taxon>Heunggongvirae</taxon>
        <taxon>Uroviricota</taxon>
        <taxon>Caudoviricetes</taxon>
        <taxon>Trabyvirinae</taxon>
        <taxon>Slepowronvirus</taxon>
        <taxon>Slepowronvirus LP101</taxon>
    </lineage>
</organism>
<dbReference type="GeneID" id="19735924"/>
<protein>
    <submittedName>
        <fullName evidence="1">Uncharacterized protein</fullName>
    </submittedName>
</protein>
<name>A0A059T5F3_9CAUD</name>
<dbReference type="OrthoDB" id="13414at10239"/>
<dbReference type="RefSeq" id="YP_009044810.1">
    <property type="nucleotide sequence ID" value="NC_024387.1"/>
</dbReference>
<dbReference type="KEGG" id="vg:19735924"/>
<reference evidence="1 2" key="1">
    <citation type="journal article" date="2014" name="Appl. Environ. Microbiol.">
        <title>Comparative genomic and morphological analysis of Listeria phages isolated from farm environments.</title>
        <authorList>
            <person name="Denes T."/>
            <person name="Vongkamjan K."/>
            <person name="Ackermann H.W."/>
            <person name="Moreno Switt A.I."/>
            <person name="Wiedmann M."/>
            <person name="den Bakker H.C."/>
        </authorList>
    </citation>
    <scope>NUCLEOTIDE SEQUENCE [LARGE SCALE GENOMIC DNA]</scope>
</reference>
<evidence type="ECO:0000313" key="2">
    <source>
        <dbReference type="Proteomes" id="UP000026993"/>
    </source>
</evidence>
<proteinExistence type="predicted"/>
<dbReference type="Proteomes" id="UP000026993">
    <property type="component" value="Segment"/>
</dbReference>
<evidence type="ECO:0000313" key="1">
    <source>
        <dbReference type="EMBL" id="AHL18788.1"/>
    </source>
</evidence>
<sequence length="133" mass="14790">MSVEVTGVEELERQLVSIFGRENLPQLVDPALIAGAALVAKTLKSEFVQFKDTGASIDEINIEKPSYDNGVRSIKIDWKGPKDRYKIIHLNEYGYTRNGKKITPAGTGSVARSLRISERAYRAIVQKKIGDKL</sequence>
<gene>
    <name evidence="1" type="ORF">LP101_009</name>
</gene>
<keyword evidence="2" id="KW-1185">Reference proteome</keyword>
<accession>A0A059T5F3</accession>